<dbReference type="EMBL" id="SWKV01000002">
    <property type="protein sequence ID" value="KAF3047456.1"/>
    <property type="molecule type" value="Genomic_DNA"/>
</dbReference>
<sequence length="278" mass="31907">MSTSFEAPVSVHSRLLSRPQTLGERLSKLPEELIIRILGSALVLLGPISKKNFWEGKCEWPGCLCENSDWEHMPGEELMNNTLLPWLLAPDPLPRLAQYVFFKFNTFHVCDPRSDMHWANNSGVWLPPQYARQWIQRLEVEVLIERLPRTSLVCDSPKLGRDVMMLRQMLRALEGFTRLSTLRLMFETAFVTDIDMLEMLDHALGTLEPFHFQTPELVLEACSAYPGWCDDVQEGDIARDERLETVLVKHVCATGTITRIGGKRDWAGGECRRWQGRL</sequence>
<protein>
    <submittedName>
        <fullName evidence="1">Uncharacterized protein</fullName>
    </submittedName>
</protein>
<evidence type="ECO:0000313" key="2">
    <source>
        <dbReference type="Proteomes" id="UP000758155"/>
    </source>
</evidence>
<dbReference type="Proteomes" id="UP000758155">
    <property type="component" value="Unassembled WGS sequence"/>
</dbReference>
<dbReference type="OrthoDB" id="3780327at2759"/>
<comment type="caution">
    <text evidence="1">The sequence shown here is derived from an EMBL/GenBank/DDBJ whole genome shotgun (WGS) entry which is preliminary data.</text>
</comment>
<organism evidence="1 2">
    <name type="scientific">Didymella heteroderae</name>
    <dbReference type="NCBI Taxonomy" id="1769908"/>
    <lineage>
        <taxon>Eukaryota</taxon>
        <taxon>Fungi</taxon>
        <taxon>Dikarya</taxon>
        <taxon>Ascomycota</taxon>
        <taxon>Pezizomycotina</taxon>
        <taxon>Dothideomycetes</taxon>
        <taxon>Pleosporomycetidae</taxon>
        <taxon>Pleosporales</taxon>
        <taxon>Pleosporineae</taxon>
        <taxon>Didymellaceae</taxon>
        <taxon>Didymella</taxon>
    </lineage>
</organism>
<proteinExistence type="predicted"/>
<reference evidence="1" key="1">
    <citation type="submission" date="2019-04" db="EMBL/GenBank/DDBJ databases">
        <title>Sequencing of skin fungus with MAO and IRED activity.</title>
        <authorList>
            <person name="Marsaioli A.J."/>
            <person name="Bonatto J.M.C."/>
            <person name="Reis Junior O."/>
        </authorList>
    </citation>
    <scope>NUCLEOTIDE SEQUENCE</scope>
    <source>
        <strain evidence="1">28M1</strain>
    </source>
</reference>
<keyword evidence="2" id="KW-1185">Reference proteome</keyword>
<accession>A0A9P4WZG5</accession>
<evidence type="ECO:0000313" key="1">
    <source>
        <dbReference type="EMBL" id="KAF3047456.1"/>
    </source>
</evidence>
<name>A0A9P4WZG5_9PLEO</name>
<gene>
    <name evidence="1" type="ORF">E8E12_007528</name>
</gene>
<dbReference type="AlphaFoldDB" id="A0A9P4WZG5"/>